<dbReference type="InterPro" id="IPR036388">
    <property type="entry name" value="WH-like_DNA-bd_sf"/>
</dbReference>
<dbReference type="PANTHER" id="PTHR30363">
    <property type="entry name" value="HTH-TYPE TRANSCRIPTIONAL REGULATOR SRLR-RELATED"/>
    <property type="match status" value="1"/>
</dbReference>
<dbReference type="InterPro" id="IPR036390">
    <property type="entry name" value="WH_DNA-bd_sf"/>
</dbReference>
<dbReference type="SUPFAM" id="SSF46785">
    <property type="entry name" value="Winged helix' DNA-binding domain"/>
    <property type="match status" value="1"/>
</dbReference>
<reference evidence="5 6" key="1">
    <citation type="submission" date="2018-05" db="EMBL/GenBank/DDBJ databases">
        <title>Reference genomes for bee gut microbiota database.</title>
        <authorList>
            <person name="Ellegaard K.M."/>
        </authorList>
    </citation>
    <scope>NUCLEOTIDE SEQUENCE [LARGE SCALE GENOMIC DNA]</scope>
    <source>
        <strain evidence="5 6">ESL0177</strain>
    </source>
</reference>
<dbReference type="SMART" id="SM01134">
    <property type="entry name" value="DeoRC"/>
    <property type="match status" value="1"/>
</dbReference>
<dbReference type="Gene3D" id="1.10.10.10">
    <property type="entry name" value="Winged helix-like DNA-binding domain superfamily/Winged helix DNA-binding domain"/>
    <property type="match status" value="1"/>
</dbReference>
<keyword evidence="3" id="KW-0804">Transcription</keyword>
<dbReference type="InterPro" id="IPR001034">
    <property type="entry name" value="DeoR_HTH"/>
</dbReference>
<dbReference type="InterPro" id="IPR037171">
    <property type="entry name" value="NagB/RpiA_transferase-like"/>
</dbReference>
<gene>
    <name evidence="5" type="ORF">DKK79_10180</name>
</gene>
<dbReference type="Pfam" id="PF08220">
    <property type="entry name" value="HTH_DeoR"/>
    <property type="match status" value="1"/>
</dbReference>
<dbReference type="SUPFAM" id="SSF100950">
    <property type="entry name" value="NagB/RpiA/CoA transferase-like"/>
    <property type="match status" value="1"/>
</dbReference>
<dbReference type="RefSeq" id="WP_110423967.1">
    <property type="nucleotide sequence ID" value="NZ_QGLP01000005.1"/>
</dbReference>
<feature type="domain" description="HTH deoR-type" evidence="4">
    <location>
        <begin position="3"/>
        <end position="58"/>
    </location>
</feature>
<evidence type="ECO:0000313" key="5">
    <source>
        <dbReference type="EMBL" id="PXZ04704.1"/>
    </source>
</evidence>
<dbReference type="InterPro" id="IPR050313">
    <property type="entry name" value="Carb_Metab_HTH_regulators"/>
</dbReference>
<proteinExistence type="predicted"/>
<evidence type="ECO:0000256" key="1">
    <source>
        <dbReference type="ARBA" id="ARBA00023015"/>
    </source>
</evidence>
<dbReference type="GO" id="GO:0003677">
    <property type="term" value="F:DNA binding"/>
    <property type="evidence" value="ECO:0007669"/>
    <property type="project" value="UniProtKB-KW"/>
</dbReference>
<organism evidence="5 6">
    <name type="scientific">Gilliamella apicola</name>
    <dbReference type="NCBI Taxonomy" id="1196095"/>
    <lineage>
        <taxon>Bacteria</taxon>
        <taxon>Pseudomonadati</taxon>
        <taxon>Pseudomonadota</taxon>
        <taxon>Gammaproteobacteria</taxon>
        <taxon>Orbales</taxon>
        <taxon>Orbaceae</taxon>
        <taxon>Gilliamella</taxon>
    </lineage>
</organism>
<evidence type="ECO:0000259" key="4">
    <source>
        <dbReference type="PROSITE" id="PS51000"/>
    </source>
</evidence>
<evidence type="ECO:0000313" key="6">
    <source>
        <dbReference type="Proteomes" id="UP000247483"/>
    </source>
</evidence>
<dbReference type="Gene3D" id="3.40.50.1360">
    <property type="match status" value="1"/>
</dbReference>
<evidence type="ECO:0000256" key="2">
    <source>
        <dbReference type="ARBA" id="ARBA00023125"/>
    </source>
</evidence>
<keyword evidence="2" id="KW-0238">DNA-binding</keyword>
<accession>A0A2V4E300</accession>
<dbReference type="SMART" id="SM00420">
    <property type="entry name" value="HTH_DEOR"/>
    <property type="match status" value="1"/>
</dbReference>
<name>A0A2V4E300_9GAMM</name>
<dbReference type="InterPro" id="IPR018356">
    <property type="entry name" value="Tscrpt_reg_HTH_DeoR_CS"/>
</dbReference>
<keyword evidence="1" id="KW-0805">Transcription regulation</keyword>
<dbReference type="Proteomes" id="UP000247483">
    <property type="component" value="Unassembled WGS sequence"/>
</dbReference>
<dbReference type="EMBL" id="QGLP01000005">
    <property type="protein sequence ID" value="PXZ04704.1"/>
    <property type="molecule type" value="Genomic_DNA"/>
</dbReference>
<sequence length="252" mass="28244">MKGTNRLATIRQLLLNDKKVLVSDLSQKFSVTEETIRRDLEKLEAENFATRTYGGAVFNGEEIVSNIPFYKRAEKNFEQKQNIAIKTVQLLKNRSTISADSSSTVMETLKLLKDRNDLTIVTNSTEALRELMLSSVNILSTGGMFNKQSLSLQGTLAEQSICNYNVDTAVISCKGLDIATGITDSNEDEAKLKMRMISQATEVILLADSSKFNKKAFVHLTNLSNITTIITDKEPSKEWITYLKTNQIELIY</sequence>
<protein>
    <submittedName>
        <fullName evidence="5">DeoR/GlpR transcriptional regulator</fullName>
    </submittedName>
</protein>
<dbReference type="InterPro" id="IPR014036">
    <property type="entry name" value="DeoR-like_C"/>
</dbReference>
<dbReference type="Pfam" id="PF00455">
    <property type="entry name" value="DeoRC"/>
    <property type="match status" value="1"/>
</dbReference>
<dbReference type="PROSITE" id="PS00894">
    <property type="entry name" value="HTH_DEOR_1"/>
    <property type="match status" value="1"/>
</dbReference>
<dbReference type="PROSITE" id="PS51000">
    <property type="entry name" value="HTH_DEOR_2"/>
    <property type="match status" value="1"/>
</dbReference>
<dbReference type="GO" id="GO:0003700">
    <property type="term" value="F:DNA-binding transcription factor activity"/>
    <property type="evidence" value="ECO:0007669"/>
    <property type="project" value="InterPro"/>
</dbReference>
<dbReference type="AlphaFoldDB" id="A0A2V4E300"/>
<comment type="caution">
    <text evidence="5">The sequence shown here is derived from an EMBL/GenBank/DDBJ whole genome shotgun (WGS) entry which is preliminary data.</text>
</comment>
<dbReference type="PANTHER" id="PTHR30363:SF44">
    <property type="entry name" value="AGA OPERON TRANSCRIPTIONAL REPRESSOR-RELATED"/>
    <property type="match status" value="1"/>
</dbReference>
<evidence type="ECO:0000256" key="3">
    <source>
        <dbReference type="ARBA" id="ARBA00023163"/>
    </source>
</evidence>
<dbReference type="PRINTS" id="PR00037">
    <property type="entry name" value="HTHLACR"/>
</dbReference>